<dbReference type="InterPro" id="IPR002110">
    <property type="entry name" value="Ankyrin_rpt"/>
</dbReference>
<evidence type="ECO:0000313" key="4">
    <source>
        <dbReference type="EMBL" id="KAF7142837.1"/>
    </source>
</evidence>
<dbReference type="GO" id="GO:0016020">
    <property type="term" value="C:membrane"/>
    <property type="evidence" value="ECO:0007669"/>
    <property type="project" value="TreeGrafter"/>
</dbReference>
<sequence length="638" mass="71162">METNLANSSHSAALRAALTWTPESLPVLHRILTDEPDILTRKDAQGNTILHFLAAGGNATAFRELFEGGLLTRSNGGGGGELRTWNWRGDTVLHEAARFGRVNVVEIIMERERELVSERNAMGGTPLYSAAANGEREVFNLLKVVAAHEELLRRDDGCTILHAAIMGEHYSLAMEIVETFPNLAGAHDKNGNTALNLLASKPVSFKSGSSYWLRNLGSRPFIPLQFLLCLVYLCIPMWINDSKLTGDVEDPQRNKPVICQSKGSFIENIISVVPWLKGVHEVKKKHACALDLAKRLIAKEEDWSHYTNSCGETRRNPLLQAVENSIQELVEEILGKFPEAAYCVDSNGKNIFHIAVEKKDERMYWFLKKNVARKEGMMAALDDGRNSILHFATKPGANPRVLLGSLNQMAWDVYWFMLVYYDSPPHLPWYPNSDGKTATELFEDTHSGLRKDAEEALKSMNGSLLLVSALIGTVNYAAVFTLPGGFNSDRGRPVLYGTDKERDLLLFLWFTGVALYAAFLSLVEMIVIQLSKFASSDFFTALPFRYIVTITALYVSVLFTILACFEAYDIIDLHINVYVFLGPALAVATIVFIDAVYLILCRLCLALCCSLSHRGHMFEAVIVKHSIEEAKLYETTSR</sequence>
<dbReference type="SMART" id="SM00248">
    <property type="entry name" value="ANK"/>
    <property type="match status" value="5"/>
</dbReference>
<dbReference type="PANTHER" id="PTHR24177:SF365">
    <property type="entry name" value="ANKYRIN REPEAT-CONTAINING PROTEIN NPR4-LIKE ISOFORM X1"/>
    <property type="match status" value="1"/>
</dbReference>
<feature type="transmembrane region" description="Helical" evidence="2">
    <location>
        <begin position="577"/>
        <end position="600"/>
    </location>
</feature>
<dbReference type="PROSITE" id="PS50088">
    <property type="entry name" value="ANK_REPEAT"/>
    <property type="match status" value="1"/>
</dbReference>
<accession>A0A834LKH8</accession>
<dbReference type="PROSITE" id="PS50297">
    <property type="entry name" value="ANK_REP_REGION"/>
    <property type="match status" value="1"/>
</dbReference>
<dbReference type="InterPro" id="IPR036770">
    <property type="entry name" value="Ankyrin_rpt-contain_sf"/>
</dbReference>
<dbReference type="EMBL" id="WJXA01000005">
    <property type="protein sequence ID" value="KAF7142837.1"/>
    <property type="molecule type" value="Genomic_DNA"/>
</dbReference>
<dbReference type="Pfam" id="PF12796">
    <property type="entry name" value="Ank_2"/>
    <property type="match status" value="1"/>
</dbReference>
<feature type="transmembrane region" description="Helical" evidence="2">
    <location>
        <begin position="504"/>
        <end position="523"/>
    </location>
</feature>
<dbReference type="InterPro" id="IPR026961">
    <property type="entry name" value="PGG_dom"/>
</dbReference>
<keyword evidence="2" id="KW-1133">Transmembrane helix</keyword>
<proteinExistence type="predicted"/>
<name>A0A834LKH8_RHOSS</name>
<evidence type="ECO:0000256" key="1">
    <source>
        <dbReference type="PROSITE-ProRule" id="PRU00023"/>
    </source>
</evidence>
<dbReference type="PANTHER" id="PTHR24177">
    <property type="entry name" value="CASKIN"/>
    <property type="match status" value="1"/>
</dbReference>
<comment type="caution">
    <text evidence="4">The sequence shown here is derived from an EMBL/GenBank/DDBJ whole genome shotgun (WGS) entry which is preliminary data.</text>
</comment>
<feature type="domain" description="PGG" evidence="3">
    <location>
        <begin position="455"/>
        <end position="563"/>
    </location>
</feature>
<protein>
    <recommendedName>
        <fullName evidence="3">PGG domain-containing protein</fullName>
    </recommendedName>
</protein>
<feature type="transmembrane region" description="Helical" evidence="2">
    <location>
        <begin position="464"/>
        <end position="483"/>
    </location>
</feature>
<keyword evidence="5" id="KW-1185">Reference proteome</keyword>
<keyword evidence="2" id="KW-0472">Membrane</keyword>
<gene>
    <name evidence="4" type="ORF">RHSIM_Rhsim05G0188900</name>
</gene>
<dbReference type="SUPFAM" id="SSF48403">
    <property type="entry name" value="Ankyrin repeat"/>
    <property type="match status" value="2"/>
</dbReference>
<feature type="repeat" description="ANK" evidence="1">
    <location>
        <begin position="88"/>
        <end position="120"/>
    </location>
</feature>
<feature type="transmembrane region" description="Helical" evidence="2">
    <location>
        <begin position="543"/>
        <end position="565"/>
    </location>
</feature>
<dbReference type="Gene3D" id="1.25.40.20">
    <property type="entry name" value="Ankyrin repeat-containing domain"/>
    <property type="match status" value="2"/>
</dbReference>
<dbReference type="Proteomes" id="UP000626092">
    <property type="component" value="Unassembled WGS sequence"/>
</dbReference>
<keyword evidence="1" id="KW-0040">ANK repeat</keyword>
<evidence type="ECO:0000259" key="3">
    <source>
        <dbReference type="Pfam" id="PF13962"/>
    </source>
</evidence>
<keyword evidence="2" id="KW-0812">Transmembrane</keyword>
<dbReference type="OrthoDB" id="1923662at2759"/>
<dbReference type="Pfam" id="PF13962">
    <property type="entry name" value="PGG"/>
    <property type="match status" value="1"/>
</dbReference>
<dbReference type="AlphaFoldDB" id="A0A834LKH8"/>
<evidence type="ECO:0000256" key="2">
    <source>
        <dbReference type="SAM" id="Phobius"/>
    </source>
</evidence>
<organism evidence="4 5">
    <name type="scientific">Rhododendron simsii</name>
    <name type="common">Sims's rhododendron</name>
    <dbReference type="NCBI Taxonomy" id="118357"/>
    <lineage>
        <taxon>Eukaryota</taxon>
        <taxon>Viridiplantae</taxon>
        <taxon>Streptophyta</taxon>
        <taxon>Embryophyta</taxon>
        <taxon>Tracheophyta</taxon>
        <taxon>Spermatophyta</taxon>
        <taxon>Magnoliopsida</taxon>
        <taxon>eudicotyledons</taxon>
        <taxon>Gunneridae</taxon>
        <taxon>Pentapetalae</taxon>
        <taxon>asterids</taxon>
        <taxon>Ericales</taxon>
        <taxon>Ericaceae</taxon>
        <taxon>Ericoideae</taxon>
        <taxon>Rhodoreae</taxon>
        <taxon>Rhododendron</taxon>
    </lineage>
</organism>
<reference evidence="4" key="1">
    <citation type="submission" date="2019-11" db="EMBL/GenBank/DDBJ databases">
        <authorList>
            <person name="Liu Y."/>
            <person name="Hou J."/>
            <person name="Li T.-Q."/>
            <person name="Guan C.-H."/>
            <person name="Wu X."/>
            <person name="Wu H.-Z."/>
            <person name="Ling F."/>
            <person name="Zhang R."/>
            <person name="Shi X.-G."/>
            <person name="Ren J.-P."/>
            <person name="Chen E.-F."/>
            <person name="Sun J.-M."/>
        </authorList>
    </citation>
    <scope>NUCLEOTIDE SEQUENCE</scope>
    <source>
        <strain evidence="4">Adult_tree_wgs_1</strain>
        <tissue evidence="4">Leaves</tissue>
    </source>
</reference>
<evidence type="ECO:0000313" key="5">
    <source>
        <dbReference type="Proteomes" id="UP000626092"/>
    </source>
</evidence>